<evidence type="ECO:0000313" key="3">
    <source>
        <dbReference type="Proteomes" id="UP000199611"/>
    </source>
</evidence>
<organism evidence="2 3">
    <name type="scientific">Thermodesulforhabdus norvegica</name>
    <dbReference type="NCBI Taxonomy" id="39841"/>
    <lineage>
        <taxon>Bacteria</taxon>
        <taxon>Pseudomonadati</taxon>
        <taxon>Thermodesulfobacteriota</taxon>
        <taxon>Syntrophobacteria</taxon>
        <taxon>Syntrophobacterales</taxon>
        <taxon>Thermodesulforhabdaceae</taxon>
        <taxon>Thermodesulforhabdus</taxon>
    </lineage>
</organism>
<dbReference type="STRING" id="39841.SAMN05660836_01650"/>
<evidence type="ECO:0000256" key="1">
    <source>
        <dbReference type="SAM" id="SignalP"/>
    </source>
</evidence>
<reference evidence="3" key="1">
    <citation type="submission" date="2016-10" db="EMBL/GenBank/DDBJ databases">
        <authorList>
            <person name="Varghese N."/>
            <person name="Submissions S."/>
        </authorList>
    </citation>
    <scope>NUCLEOTIDE SEQUENCE [LARGE SCALE GENOMIC DNA]</scope>
    <source>
        <strain evidence="3">DSM 9990</strain>
    </source>
</reference>
<sequence length="116" mass="13092">MRKTAYFVTAVLFLSISTIFAPQILAIDAEVAQGKCISFDREKGEVTIEEYDTNFSQEHPYGMPTGRHLHLRLTKNTLIGIPPEPGDILRIAYIEQDGSNVALRIMNVSKQDLRKK</sequence>
<dbReference type="AlphaFoldDB" id="A0A1I4U5N7"/>
<proteinExistence type="predicted"/>
<keyword evidence="1" id="KW-0732">Signal</keyword>
<dbReference type="RefSeq" id="WP_093394926.1">
    <property type="nucleotide sequence ID" value="NZ_FOUU01000005.1"/>
</dbReference>
<gene>
    <name evidence="2" type="ORF">SAMN05660836_01650</name>
</gene>
<name>A0A1I4U5N7_9BACT</name>
<accession>A0A1I4U5N7</accession>
<evidence type="ECO:0008006" key="4">
    <source>
        <dbReference type="Google" id="ProtNLM"/>
    </source>
</evidence>
<feature type="signal peptide" evidence="1">
    <location>
        <begin position="1"/>
        <end position="21"/>
    </location>
</feature>
<evidence type="ECO:0000313" key="2">
    <source>
        <dbReference type="EMBL" id="SFM84235.1"/>
    </source>
</evidence>
<dbReference type="Proteomes" id="UP000199611">
    <property type="component" value="Unassembled WGS sequence"/>
</dbReference>
<feature type="chain" id="PRO_5011618794" description="DUF5666 domain-containing protein" evidence="1">
    <location>
        <begin position="22"/>
        <end position="116"/>
    </location>
</feature>
<protein>
    <recommendedName>
        <fullName evidence="4">DUF5666 domain-containing protein</fullName>
    </recommendedName>
</protein>
<keyword evidence="3" id="KW-1185">Reference proteome</keyword>
<dbReference type="OrthoDB" id="5459824at2"/>
<dbReference type="EMBL" id="FOUU01000005">
    <property type="protein sequence ID" value="SFM84235.1"/>
    <property type="molecule type" value="Genomic_DNA"/>
</dbReference>